<protein>
    <submittedName>
        <fullName evidence="3">Uncharacterized protein</fullName>
    </submittedName>
</protein>
<reference evidence="3 4" key="1">
    <citation type="submission" date="2024-04" db="EMBL/GenBank/DDBJ databases">
        <title>Tritrichomonas musculus Genome.</title>
        <authorList>
            <person name="Alves-Ferreira E."/>
            <person name="Grigg M."/>
            <person name="Lorenzi H."/>
            <person name="Galac M."/>
        </authorList>
    </citation>
    <scope>NUCLEOTIDE SEQUENCE [LARGE SCALE GENOMIC DNA]</scope>
    <source>
        <strain evidence="3 4">EAF2021</strain>
    </source>
</reference>
<evidence type="ECO:0000313" key="4">
    <source>
        <dbReference type="Proteomes" id="UP001470230"/>
    </source>
</evidence>
<keyword evidence="4" id="KW-1185">Reference proteome</keyword>
<evidence type="ECO:0000313" key="2">
    <source>
        <dbReference type="EMBL" id="KAK8834988.1"/>
    </source>
</evidence>
<dbReference type="Proteomes" id="UP001470230">
    <property type="component" value="Unassembled WGS sequence"/>
</dbReference>
<keyword evidence="1" id="KW-0472">Membrane</keyword>
<keyword evidence="1" id="KW-0812">Transmembrane</keyword>
<organism evidence="3 4">
    <name type="scientific">Tritrichomonas musculus</name>
    <dbReference type="NCBI Taxonomy" id="1915356"/>
    <lineage>
        <taxon>Eukaryota</taxon>
        <taxon>Metamonada</taxon>
        <taxon>Parabasalia</taxon>
        <taxon>Tritrichomonadida</taxon>
        <taxon>Tritrichomonadidae</taxon>
        <taxon>Tritrichomonas</taxon>
    </lineage>
</organism>
<sequence length="125" mass="14342">MTFLSYFIYTFRDDFLEATGVIWEKGIQKSIDAIESRFNCKGFDKAKPDSTCYDPINQFLQNRSKVYSVSLGLLSVLFIVLTFASMYFAYKSRHADAAEPTIMSMTTKDLNDIKEPLNLDNTIHI</sequence>
<dbReference type="EMBL" id="JAPFFF010000021">
    <property type="protein sequence ID" value="KAK8854090.1"/>
    <property type="molecule type" value="Genomic_DNA"/>
</dbReference>
<evidence type="ECO:0000256" key="1">
    <source>
        <dbReference type="SAM" id="Phobius"/>
    </source>
</evidence>
<proteinExistence type="predicted"/>
<feature type="transmembrane region" description="Helical" evidence="1">
    <location>
        <begin position="66"/>
        <end position="90"/>
    </location>
</feature>
<name>A0ABR2HWX1_9EUKA</name>
<gene>
    <name evidence="3" type="ORF">M9Y10_016640</name>
    <name evidence="2" type="ORF">M9Y10_019964</name>
</gene>
<evidence type="ECO:0000313" key="3">
    <source>
        <dbReference type="EMBL" id="KAK8854090.1"/>
    </source>
</evidence>
<accession>A0ABR2HWX1</accession>
<comment type="caution">
    <text evidence="3">The sequence shown here is derived from an EMBL/GenBank/DDBJ whole genome shotgun (WGS) entry which is preliminary data.</text>
</comment>
<dbReference type="EMBL" id="JAPFFF010000255">
    <property type="protein sequence ID" value="KAK8834988.1"/>
    <property type="molecule type" value="Genomic_DNA"/>
</dbReference>
<keyword evidence="1" id="KW-1133">Transmembrane helix</keyword>